<dbReference type="InterPro" id="IPR029063">
    <property type="entry name" value="SAM-dependent_MTases_sf"/>
</dbReference>
<keyword evidence="2 4" id="KW-0808">Transferase</keyword>
<dbReference type="EC" id="2.1.1.-" evidence="4"/>
<comment type="similarity">
    <text evidence="4">Belongs to the BMT2 family.</text>
</comment>
<proteinExistence type="inferred from homology"/>
<evidence type="ECO:0000313" key="6">
    <source>
        <dbReference type="EMBL" id="JAQ10095.1"/>
    </source>
</evidence>
<dbReference type="EMBL" id="GDHC01008534">
    <property type="protein sequence ID" value="JAQ10095.1"/>
    <property type="molecule type" value="Transcribed_RNA"/>
</dbReference>
<gene>
    <name evidence="7" type="primary">CG3570_0</name>
    <name evidence="6" type="synonym">CG3570_1</name>
    <name evidence="5" type="synonym">CG3570_2</name>
    <name evidence="5" type="ORF">g.79251</name>
    <name evidence="6" type="ORF">g.79254</name>
    <name evidence="7" type="ORF">g.79257</name>
</gene>
<dbReference type="CDD" id="cd02440">
    <property type="entry name" value="AdoMet_MTases"/>
    <property type="match status" value="1"/>
</dbReference>
<evidence type="ECO:0000256" key="2">
    <source>
        <dbReference type="ARBA" id="ARBA00022679"/>
    </source>
</evidence>
<name>A0A146M7H3_LYGHE</name>
<dbReference type="GO" id="GO:1904262">
    <property type="term" value="P:negative regulation of TORC1 signaling"/>
    <property type="evidence" value="ECO:0007669"/>
    <property type="project" value="TreeGrafter"/>
</dbReference>
<protein>
    <recommendedName>
        <fullName evidence="4">S-adenosylmethionine sensor upstream of mTORC1</fullName>
    </recommendedName>
    <alternativeName>
        <fullName evidence="4">Probable methyltransferase BMT2 homolog</fullName>
        <ecNumber evidence="4">2.1.1.-</ecNumber>
    </alternativeName>
</protein>
<keyword evidence="1 4" id="KW-0489">Methyltransferase</keyword>
<dbReference type="GO" id="GO:0032259">
    <property type="term" value="P:methylation"/>
    <property type="evidence" value="ECO:0007669"/>
    <property type="project" value="UniProtKB-KW"/>
</dbReference>
<evidence type="ECO:0000256" key="1">
    <source>
        <dbReference type="ARBA" id="ARBA00022603"/>
    </source>
</evidence>
<evidence type="ECO:0000256" key="3">
    <source>
        <dbReference type="ARBA" id="ARBA00022691"/>
    </source>
</evidence>
<dbReference type="GO" id="GO:0008168">
    <property type="term" value="F:methyltransferase activity"/>
    <property type="evidence" value="ECO:0007669"/>
    <property type="project" value="UniProtKB-UniRule"/>
</dbReference>
<dbReference type="EMBL" id="GDHC01002921">
    <property type="protein sequence ID" value="JAQ15708.1"/>
    <property type="molecule type" value="Transcribed_RNA"/>
</dbReference>
<evidence type="ECO:0000256" key="4">
    <source>
        <dbReference type="HAMAP-Rule" id="MF_03044"/>
    </source>
</evidence>
<dbReference type="Gene3D" id="3.40.50.150">
    <property type="entry name" value="Vaccinia Virus protein VP39"/>
    <property type="match status" value="1"/>
</dbReference>
<feature type="binding site" evidence="4">
    <location>
        <position position="121"/>
    </location>
    <ligand>
        <name>S-adenosyl-L-methionine</name>
        <dbReference type="ChEBI" id="CHEBI:59789"/>
    </ligand>
</feature>
<comment type="function">
    <text evidence="4">S-adenosyl-L-methionine-binding protein that acts as an inhibitor of mTORC1 signaling. Acts as a sensor of S-adenosyl-L-methionine to signal methionine sufficiency to mTORC1. Probably also acts as a S-adenosyl-L-methionine-dependent methyltransferase.</text>
</comment>
<keyword evidence="3 4" id="KW-0949">S-adenosyl-L-methionine</keyword>
<sequence>MMASHQALADFIKKVHIDLRKSSRQLGAEAAWKNHCHNSELLEKYAASMRDLATSFWEKNNAQNPNLNRIYWVVKECENFYRTGQTEAREKEQKLHRRYFGEDSTKTCSPVTFPISMLDVGSCYNPFNKFDFIKVTAIDIAPATSDVIKCDFLAANVGDFEFLVAGSYDVVLFSFLLEYLPHPKMRYDCCQKAYDLLKPGGILIVLTPDSKHDSANSGIMKSWRQGLASIGFLRTNFQKLKHLRCMTFYKCVDPRVAVEWLNREQPSVTMENSIVIPQDLNPYSELNEEPFEERTDLDNNVLVQSFAGLAGDDVFSD</sequence>
<dbReference type="PANTHER" id="PTHR21008">
    <property type="entry name" value="S-ADENOSYLMETHIONINE SENSOR UPSTREAM OF MTORC1-RELATED"/>
    <property type="match status" value="1"/>
</dbReference>
<dbReference type="EMBL" id="GDHC01012568">
    <property type="protein sequence ID" value="JAQ06061.1"/>
    <property type="molecule type" value="Transcribed_RNA"/>
</dbReference>
<organism evidence="7">
    <name type="scientific">Lygus hesperus</name>
    <name type="common">Western plant bug</name>
    <dbReference type="NCBI Taxonomy" id="30085"/>
    <lineage>
        <taxon>Eukaryota</taxon>
        <taxon>Metazoa</taxon>
        <taxon>Ecdysozoa</taxon>
        <taxon>Arthropoda</taxon>
        <taxon>Hexapoda</taxon>
        <taxon>Insecta</taxon>
        <taxon>Pterygota</taxon>
        <taxon>Neoptera</taxon>
        <taxon>Paraneoptera</taxon>
        <taxon>Hemiptera</taxon>
        <taxon>Heteroptera</taxon>
        <taxon>Panheteroptera</taxon>
        <taxon>Cimicomorpha</taxon>
        <taxon>Miridae</taxon>
        <taxon>Mirini</taxon>
        <taxon>Lygus</taxon>
    </lineage>
</organism>
<evidence type="ECO:0000313" key="7">
    <source>
        <dbReference type="EMBL" id="JAQ15708.1"/>
    </source>
</evidence>
<accession>A0A146M7H3</accession>
<feature type="binding site" evidence="4">
    <location>
        <position position="139"/>
    </location>
    <ligand>
        <name>S-adenosyl-L-methionine</name>
        <dbReference type="ChEBI" id="CHEBI:59789"/>
    </ligand>
</feature>
<dbReference type="AlphaFoldDB" id="A0A146M7H3"/>
<dbReference type="SUPFAM" id="SSF53335">
    <property type="entry name" value="S-adenosyl-L-methionine-dependent methyltransferases"/>
    <property type="match status" value="1"/>
</dbReference>
<dbReference type="InterPro" id="IPR021867">
    <property type="entry name" value="Bmt2/SAMTOR"/>
</dbReference>
<evidence type="ECO:0000313" key="5">
    <source>
        <dbReference type="EMBL" id="JAQ06061.1"/>
    </source>
</evidence>
<dbReference type="HAMAP" id="MF_03044">
    <property type="entry name" value="BMT2"/>
    <property type="match status" value="1"/>
</dbReference>
<reference evidence="7" key="1">
    <citation type="journal article" date="2016" name="Gigascience">
        <title>De novo construction of an expanded transcriptome assembly for the western tarnished plant bug, Lygus hesperus.</title>
        <authorList>
            <person name="Tassone E.E."/>
            <person name="Geib S.M."/>
            <person name="Hall B."/>
            <person name="Fabrick J.A."/>
            <person name="Brent C.S."/>
            <person name="Hull J.J."/>
        </authorList>
    </citation>
    <scope>NUCLEOTIDE SEQUENCE</scope>
</reference>
<dbReference type="PANTHER" id="PTHR21008:SF0">
    <property type="entry name" value="S-ADENOSYLMETHIONINE SENSOR UPSTREAM OF MTORC1"/>
    <property type="match status" value="1"/>
</dbReference>
<dbReference type="Pfam" id="PF11968">
    <property type="entry name" value="Bmt2"/>
    <property type="match status" value="1"/>
</dbReference>